<dbReference type="Proteomes" id="UP000719412">
    <property type="component" value="Unassembled WGS sequence"/>
</dbReference>
<dbReference type="FunFam" id="3.30.70.270:FF:000003">
    <property type="entry name" value="Transposon Ty3-G Gag-Pol polyprotein"/>
    <property type="match status" value="1"/>
</dbReference>
<dbReference type="GO" id="GO:0003964">
    <property type="term" value="F:RNA-directed DNA polymerase activity"/>
    <property type="evidence" value="ECO:0007669"/>
    <property type="project" value="UniProtKB-EC"/>
</dbReference>
<protein>
    <recommendedName>
        <fullName evidence="1">RNA-directed DNA polymerase</fullName>
        <ecNumber evidence="1">2.7.7.49</ecNumber>
    </recommendedName>
</protein>
<dbReference type="InterPro" id="IPR036397">
    <property type="entry name" value="RNaseH_sf"/>
</dbReference>
<dbReference type="EMBL" id="JABDTM020023730">
    <property type="protein sequence ID" value="KAH0814951.1"/>
    <property type="molecule type" value="Genomic_DNA"/>
</dbReference>
<proteinExistence type="predicted"/>
<reference evidence="6" key="2">
    <citation type="submission" date="2021-08" db="EMBL/GenBank/DDBJ databases">
        <authorList>
            <person name="Eriksson T."/>
        </authorList>
    </citation>
    <scope>NUCLEOTIDE SEQUENCE</scope>
    <source>
        <strain evidence="6">Stoneville</strain>
        <tissue evidence="6">Whole head</tissue>
    </source>
</reference>
<dbReference type="InterPro" id="IPR041577">
    <property type="entry name" value="RT_RNaseH_2"/>
</dbReference>
<evidence type="ECO:0000313" key="6">
    <source>
        <dbReference type="EMBL" id="KAH0814951.1"/>
    </source>
</evidence>
<feature type="region of interest" description="Disordered" evidence="2">
    <location>
        <begin position="1209"/>
        <end position="1234"/>
    </location>
</feature>
<dbReference type="InterPro" id="IPR000477">
    <property type="entry name" value="RT_dom"/>
</dbReference>
<dbReference type="Pfam" id="PF00078">
    <property type="entry name" value="RVT_1"/>
    <property type="match status" value="1"/>
</dbReference>
<gene>
    <name evidence="6" type="ORF">GEV33_007839</name>
</gene>
<feature type="compositionally biased region" description="Low complexity" evidence="2">
    <location>
        <begin position="55"/>
        <end position="70"/>
    </location>
</feature>
<dbReference type="InterPro" id="IPR040676">
    <property type="entry name" value="DUF5641"/>
</dbReference>
<sequence length="1234" mass="137876">MPARSSARGRKGEEPPEKASTSKMLSRETPSPPPAAAASTPSTRSMTLAKKNRVSSPTPSATSSTPLSPTNQPAREFKYTVREIPANLATQLRVNNNKTVLVITKAPLAPNFVKTLQVAANSPTITIVPINRKTPGPGSAPKKPTFSVVVRGVPQDISAEEIVTLCPSLSTVKAWRIVSRKSNRPTSFIRVLTTDKLTVDYGRTFECETSHPPTPTLLQCPRSFQFGHGQAECTNKAICPKCPESHPPNRCPAKEPSCSSCNGPHPAWSRACPSFKDILVTDETPVLPVKIIDPPTAIAGPTDSDSDLENDTTITIIKSLITFMTKTLFDLFPMQRSKIQTILENTSKSVFNVVTKDKISILTISETHTVKSIVVSKFHSYQQNSEINPTRSGGVALAQNLASTPHTLPNHLNHLEAVAINLHFHNIWDAIIVPIITEKLDFHSKREWQSKQYDEIKSASFITTNNKCLNDNLLGGPVIQDDLFSILMRFRTHRYVITADIEKMYRQILIDSVDTDYQRILWRNHPNEELKTYRLTTLTYGTKPANFIATRCLVELAVQNQNVNPLASSIIKRDFYMDDLLTGADTISELSTTCEDVSTILQGGGFNLREWTSNIPRTSPKINNNCQKNGIVNLDNDVTKTLGLLWDSKCDLLKFDTKYPILLPNDYHVTKLMVEQAHIENLHSGAEGTLESNRPFLISGVDYLGPILIKESTGRGKRNVKAYVSIFICLVTKAVHLELVGNLTTESFLGALHRLIARRGHVRHLYSKSTRVTSPKLKPIDCPVGNSSKGCVNSFGEDGSKWRNPDTTPAVGSLVLIADDDLPPLRWNLARITELHLGKDGLPRVASLNTKNGATKRSVHKLCVLPLEREDVHEVLPGYLRKFAMVYLDDIIVYSQSYEEHLKHLRLVFERLQTNGLCCAPQKCHLGKKRITYLGHVVTDQGNHPQELHLQQIRDAAAQRDPRALKGFLGLCNCLRDYVPKFADLAYPLTDLLSRKKPFKWRAPEQQSFDSVKKAFSARLMLHRPDPSKSFVLQTDASGVGMAAVLYQEAGTERRVISYSSAREKSEEMARQGFQKEAFQIITLKAQAERDYGKEIISHLLSLLEDLDSRIRECESLVVLFPLLAENENLLSQRRHLVEQLLQVLPRKLDQGLTRYCHFRRLKNSLKNVLQKHGLSAALVDAVTAKNGTQAIQHFVSFIPKETVNEQRLTKKKKGNRAAPLVANRQNKRANRLI</sequence>
<dbReference type="InterPro" id="IPR043502">
    <property type="entry name" value="DNA/RNA_pol_sf"/>
</dbReference>
<dbReference type="CDD" id="cd01647">
    <property type="entry name" value="RT_LTR"/>
    <property type="match status" value="1"/>
</dbReference>
<evidence type="ECO:0000259" key="4">
    <source>
        <dbReference type="Pfam" id="PF17919"/>
    </source>
</evidence>
<keyword evidence="7" id="KW-1185">Reference proteome</keyword>
<evidence type="ECO:0000313" key="7">
    <source>
        <dbReference type="Proteomes" id="UP000719412"/>
    </source>
</evidence>
<dbReference type="InterPro" id="IPR043128">
    <property type="entry name" value="Rev_trsase/Diguanyl_cyclase"/>
</dbReference>
<dbReference type="GO" id="GO:0003676">
    <property type="term" value="F:nucleic acid binding"/>
    <property type="evidence" value="ECO:0007669"/>
    <property type="project" value="InterPro"/>
</dbReference>
<dbReference type="SUPFAM" id="SSF56672">
    <property type="entry name" value="DNA/RNA polymerases"/>
    <property type="match status" value="2"/>
</dbReference>
<feature type="region of interest" description="Disordered" evidence="2">
    <location>
        <begin position="1"/>
        <end position="73"/>
    </location>
</feature>
<dbReference type="Pfam" id="PF17919">
    <property type="entry name" value="RT_RNaseH_2"/>
    <property type="match status" value="1"/>
</dbReference>
<dbReference type="Gene3D" id="3.30.420.10">
    <property type="entry name" value="Ribonuclease H-like superfamily/Ribonuclease H"/>
    <property type="match status" value="1"/>
</dbReference>
<dbReference type="Gene3D" id="3.30.70.270">
    <property type="match status" value="2"/>
</dbReference>
<feature type="domain" description="Reverse transcriptase" evidence="3">
    <location>
        <begin position="881"/>
        <end position="937"/>
    </location>
</feature>
<feature type="domain" description="Reverse transcriptase/retrotransposon-derived protein RNase H-like" evidence="4">
    <location>
        <begin position="1001"/>
        <end position="1083"/>
    </location>
</feature>
<evidence type="ECO:0000259" key="3">
    <source>
        <dbReference type="Pfam" id="PF00078"/>
    </source>
</evidence>
<comment type="caution">
    <text evidence="6">The sequence shown here is derived from an EMBL/GenBank/DDBJ whole genome shotgun (WGS) entry which is preliminary data.</text>
</comment>
<accession>A0A8J6HHM2</accession>
<evidence type="ECO:0000259" key="5">
    <source>
        <dbReference type="Pfam" id="PF18701"/>
    </source>
</evidence>
<dbReference type="AlphaFoldDB" id="A0A8J6HHM2"/>
<evidence type="ECO:0000256" key="2">
    <source>
        <dbReference type="SAM" id="MobiDB-lite"/>
    </source>
</evidence>
<dbReference type="PANTHER" id="PTHR47331">
    <property type="entry name" value="PHD-TYPE DOMAIN-CONTAINING PROTEIN"/>
    <property type="match status" value="1"/>
</dbReference>
<dbReference type="FunFam" id="3.30.70.270:FF:000020">
    <property type="entry name" value="Transposon Tf2-6 polyprotein-like Protein"/>
    <property type="match status" value="1"/>
</dbReference>
<dbReference type="Pfam" id="PF18701">
    <property type="entry name" value="DUF5641"/>
    <property type="match status" value="1"/>
</dbReference>
<name>A0A8J6HHM2_TENMO</name>
<evidence type="ECO:0000256" key="1">
    <source>
        <dbReference type="ARBA" id="ARBA00012493"/>
    </source>
</evidence>
<feature type="domain" description="DUF5641" evidence="5">
    <location>
        <begin position="799"/>
        <end position="865"/>
    </location>
</feature>
<organism evidence="6 7">
    <name type="scientific">Tenebrio molitor</name>
    <name type="common">Yellow mealworm beetle</name>
    <dbReference type="NCBI Taxonomy" id="7067"/>
    <lineage>
        <taxon>Eukaryota</taxon>
        <taxon>Metazoa</taxon>
        <taxon>Ecdysozoa</taxon>
        <taxon>Arthropoda</taxon>
        <taxon>Hexapoda</taxon>
        <taxon>Insecta</taxon>
        <taxon>Pterygota</taxon>
        <taxon>Neoptera</taxon>
        <taxon>Endopterygota</taxon>
        <taxon>Coleoptera</taxon>
        <taxon>Polyphaga</taxon>
        <taxon>Cucujiformia</taxon>
        <taxon>Tenebrionidae</taxon>
        <taxon>Tenebrio</taxon>
    </lineage>
</organism>
<dbReference type="EC" id="2.7.7.49" evidence="1"/>
<reference evidence="6" key="1">
    <citation type="journal article" date="2020" name="J Insects Food Feed">
        <title>The yellow mealworm (Tenebrio molitor) genome: a resource for the emerging insects as food and feed industry.</title>
        <authorList>
            <person name="Eriksson T."/>
            <person name="Andere A."/>
            <person name="Kelstrup H."/>
            <person name="Emery V."/>
            <person name="Picard C."/>
        </authorList>
    </citation>
    <scope>NUCLEOTIDE SEQUENCE</scope>
    <source>
        <strain evidence="6">Stoneville</strain>
        <tissue evidence="6">Whole head</tissue>
    </source>
</reference>